<sequence length="457" mass="49808">MDYPTPELFRHDRLAVAIGNASLLGVGYLLLGRKAWAIVTTLVTVAFLVLLGVTVPGTWFEVLFVVWWAALITHGWYLAGKPGRPAPVRWPRVIALLIAVPVLTSVAYARFDAASIEDNITEARDSGDCPKAQSALDRIWFGHYVVDGPMAVRSENTAAACARLLETARALQVATSESDTRGLQAAYRELDAIRTDLPGHDMMVGTVLNGFTERVSDRDPCGISEITDWLRRRPASNNLLDRPADIVPRIAPAALVACGDDRARNNDWNGAKERYQQLLDQYPGHELTAKAQEGATKAKQSLELIHVSSLGAKYCQTPAAYSGAPAYTKGTANRAVIHHTDNLNDGYIKKLPQDWQADTSQAALVVCIGEREAGAPIRTCRYRILSNGQVRNVTFSKTAYSVKGYELRTGNLVIDTRVEFGGAVCPQTVTVFGDQSRMPAEPADSDIVAAFAPIFTQ</sequence>
<proteinExistence type="predicted"/>
<keyword evidence="1" id="KW-1133">Transmembrane helix</keyword>
<organism evidence="2 3">
    <name type="scientific">Kibdelosporangium philippinense</name>
    <dbReference type="NCBI Taxonomy" id="211113"/>
    <lineage>
        <taxon>Bacteria</taxon>
        <taxon>Bacillati</taxon>
        <taxon>Actinomycetota</taxon>
        <taxon>Actinomycetes</taxon>
        <taxon>Pseudonocardiales</taxon>
        <taxon>Pseudonocardiaceae</taxon>
        <taxon>Kibdelosporangium</taxon>
    </lineage>
</organism>
<accession>A0ABS8ZND6</accession>
<dbReference type="EMBL" id="JAJVCN010000003">
    <property type="protein sequence ID" value="MCE7008141.1"/>
    <property type="molecule type" value="Genomic_DNA"/>
</dbReference>
<reference evidence="2 3" key="1">
    <citation type="submission" date="2021-12" db="EMBL/GenBank/DDBJ databases">
        <title>Genome sequence of Kibdelosporangium philippinense ATCC 49844.</title>
        <authorList>
            <person name="Fedorov E.A."/>
            <person name="Omeragic M."/>
            <person name="Shalygina K.F."/>
            <person name="Maclea K.S."/>
        </authorList>
    </citation>
    <scope>NUCLEOTIDE SEQUENCE [LARGE SCALE GENOMIC DNA]</scope>
    <source>
        <strain evidence="2 3">ATCC 49844</strain>
    </source>
</reference>
<protein>
    <recommendedName>
        <fullName evidence="4">Tetratricopeptide repeat protein</fullName>
    </recommendedName>
</protein>
<name>A0ABS8ZND6_9PSEU</name>
<evidence type="ECO:0000313" key="2">
    <source>
        <dbReference type="EMBL" id="MCE7008141.1"/>
    </source>
</evidence>
<evidence type="ECO:0000256" key="1">
    <source>
        <dbReference type="SAM" id="Phobius"/>
    </source>
</evidence>
<feature type="transmembrane region" description="Helical" evidence="1">
    <location>
        <begin position="90"/>
        <end position="111"/>
    </location>
</feature>
<keyword evidence="3" id="KW-1185">Reference proteome</keyword>
<keyword evidence="1" id="KW-0472">Membrane</keyword>
<evidence type="ECO:0000313" key="3">
    <source>
        <dbReference type="Proteomes" id="UP001521150"/>
    </source>
</evidence>
<comment type="caution">
    <text evidence="2">The sequence shown here is derived from an EMBL/GenBank/DDBJ whole genome shotgun (WGS) entry which is preliminary data.</text>
</comment>
<gene>
    <name evidence="2" type="ORF">LWC34_35785</name>
</gene>
<evidence type="ECO:0008006" key="4">
    <source>
        <dbReference type="Google" id="ProtNLM"/>
    </source>
</evidence>
<dbReference type="Proteomes" id="UP001521150">
    <property type="component" value="Unassembled WGS sequence"/>
</dbReference>
<feature type="transmembrane region" description="Helical" evidence="1">
    <location>
        <begin position="14"/>
        <end position="31"/>
    </location>
</feature>
<feature type="transmembrane region" description="Helical" evidence="1">
    <location>
        <begin position="36"/>
        <end position="53"/>
    </location>
</feature>
<feature type="transmembrane region" description="Helical" evidence="1">
    <location>
        <begin position="59"/>
        <end position="78"/>
    </location>
</feature>
<keyword evidence="1" id="KW-0812">Transmembrane</keyword>
<dbReference type="RefSeq" id="WP_233729670.1">
    <property type="nucleotide sequence ID" value="NZ_JAJVCN010000003.1"/>
</dbReference>